<accession>A0ABP8VVR3</accession>
<evidence type="ECO:0000259" key="2">
    <source>
        <dbReference type="Pfam" id="PF20789"/>
    </source>
</evidence>
<gene>
    <name evidence="3" type="ORF">GCM10023226_06020</name>
</gene>
<feature type="domain" description="Acyl-CoA thioesterase-like C-terminal" evidence="2">
    <location>
        <begin position="147"/>
        <end position="262"/>
    </location>
</feature>
<organism evidence="3 4">
    <name type="scientific">Nocardioides nanhaiensis</name>
    <dbReference type="NCBI Taxonomy" id="1476871"/>
    <lineage>
        <taxon>Bacteria</taxon>
        <taxon>Bacillati</taxon>
        <taxon>Actinomycetota</taxon>
        <taxon>Actinomycetes</taxon>
        <taxon>Propionibacteriales</taxon>
        <taxon>Nocardioidaceae</taxon>
        <taxon>Nocardioides</taxon>
    </lineage>
</organism>
<dbReference type="SUPFAM" id="SSF54637">
    <property type="entry name" value="Thioesterase/thiol ester dehydrase-isomerase"/>
    <property type="match status" value="1"/>
</dbReference>
<protein>
    <submittedName>
        <fullName evidence="3">Thioesterase family protein</fullName>
    </submittedName>
</protein>
<dbReference type="Gene3D" id="2.40.160.210">
    <property type="entry name" value="Acyl-CoA thioesterase, double hotdog domain"/>
    <property type="match status" value="1"/>
</dbReference>
<dbReference type="EMBL" id="BAABIM010000001">
    <property type="protein sequence ID" value="GAA4672106.1"/>
    <property type="molecule type" value="Genomic_DNA"/>
</dbReference>
<reference evidence="4" key="1">
    <citation type="journal article" date="2019" name="Int. J. Syst. Evol. Microbiol.">
        <title>The Global Catalogue of Microorganisms (GCM) 10K type strain sequencing project: providing services to taxonomists for standard genome sequencing and annotation.</title>
        <authorList>
            <consortium name="The Broad Institute Genomics Platform"/>
            <consortium name="The Broad Institute Genome Sequencing Center for Infectious Disease"/>
            <person name="Wu L."/>
            <person name="Ma J."/>
        </authorList>
    </citation>
    <scope>NUCLEOTIDE SEQUENCE [LARGE SCALE GENOMIC DNA]</scope>
    <source>
        <strain evidence="4">JCM 18127</strain>
    </source>
</reference>
<evidence type="ECO:0000313" key="3">
    <source>
        <dbReference type="EMBL" id="GAA4672106.1"/>
    </source>
</evidence>
<evidence type="ECO:0000259" key="1">
    <source>
        <dbReference type="Pfam" id="PF13622"/>
    </source>
</evidence>
<name>A0ABP8VVR3_9ACTN</name>
<dbReference type="Proteomes" id="UP001500621">
    <property type="component" value="Unassembled WGS sequence"/>
</dbReference>
<dbReference type="InterPro" id="IPR042171">
    <property type="entry name" value="Acyl-CoA_hotdog"/>
</dbReference>
<comment type="caution">
    <text evidence="3">The sequence shown here is derived from an EMBL/GenBank/DDBJ whole genome shotgun (WGS) entry which is preliminary data.</text>
</comment>
<evidence type="ECO:0000313" key="4">
    <source>
        <dbReference type="Proteomes" id="UP001500621"/>
    </source>
</evidence>
<dbReference type="InterPro" id="IPR049449">
    <property type="entry name" value="TesB_ACOT8-like_N"/>
</dbReference>
<sequence length="265" mass="28556">MPAVTTPGSYFTRTGPRTFRPTEHVSGGWNTAEQHVAPGMGLLAHAIEADRDARRDDGLVVGRLGYDILGTLPMDEVEVAVQVLRPGRTIELVEATLSHGGRAVVRLRAWLLQRHDTRALAGSPVEPLDPPSHPRWEAWHPSEVWPGGFIATAELRRGPHTPGAGAYWVRTPVALIEGEPVSRLAEVAGLVDIANGMVARVEPEEALYPNIDLTAHLVREPAPGWLGLDTRVTFGPGGLGLTTSTLHDEQGPLGVVSQVLTVRPR</sequence>
<dbReference type="Pfam" id="PF20789">
    <property type="entry name" value="4HBT_3C"/>
    <property type="match status" value="1"/>
</dbReference>
<dbReference type="Pfam" id="PF13622">
    <property type="entry name" value="4HBT_3"/>
    <property type="match status" value="1"/>
</dbReference>
<dbReference type="InterPro" id="IPR049450">
    <property type="entry name" value="ACOT8-like_C"/>
</dbReference>
<dbReference type="InterPro" id="IPR029069">
    <property type="entry name" value="HotDog_dom_sf"/>
</dbReference>
<feature type="domain" description="Acyl-CoA thioesterase-like N-terminal HotDog" evidence="1">
    <location>
        <begin position="26"/>
        <end position="111"/>
    </location>
</feature>
<proteinExistence type="predicted"/>
<keyword evidence="4" id="KW-1185">Reference proteome</keyword>